<gene>
    <name evidence="9" type="ORF">EXIGLDRAFT_668639</name>
</gene>
<dbReference type="AlphaFoldDB" id="A0A165MGS8"/>
<dbReference type="CDD" id="cd18787">
    <property type="entry name" value="SF2_C_DEAD"/>
    <property type="match status" value="1"/>
</dbReference>
<evidence type="ECO:0000256" key="1">
    <source>
        <dbReference type="ARBA" id="ARBA00022741"/>
    </source>
</evidence>
<comment type="domain">
    <text evidence="5">The Q motif is unique to and characteristic of the DEAD box family of RNA helicases and controls ATP binding and hydrolysis.</text>
</comment>
<accession>A0A165MGS8</accession>
<keyword evidence="1 5" id="KW-0547">Nucleotide-binding</keyword>
<dbReference type="SMART" id="SM00490">
    <property type="entry name" value="HELICc"/>
    <property type="match status" value="1"/>
</dbReference>
<evidence type="ECO:0000256" key="4">
    <source>
        <dbReference type="ARBA" id="ARBA00022884"/>
    </source>
</evidence>
<reference evidence="9 10" key="1">
    <citation type="journal article" date="2016" name="Mol. Biol. Evol.">
        <title>Comparative Genomics of Early-Diverging Mushroom-Forming Fungi Provides Insights into the Origins of Lignocellulose Decay Capabilities.</title>
        <authorList>
            <person name="Nagy L.G."/>
            <person name="Riley R."/>
            <person name="Tritt A."/>
            <person name="Adam C."/>
            <person name="Daum C."/>
            <person name="Floudas D."/>
            <person name="Sun H."/>
            <person name="Yadav J.S."/>
            <person name="Pangilinan J."/>
            <person name="Larsson K.H."/>
            <person name="Matsuura K."/>
            <person name="Barry K."/>
            <person name="Labutti K."/>
            <person name="Kuo R."/>
            <person name="Ohm R.A."/>
            <person name="Bhattacharya S.S."/>
            <person name="Shirouzu T."/>
            <person name="Yoshinaga Y."/>
            <person name="Martin F.M."/>
            <person name="Grigoriev I.V."/>
            <person name="Hibbett D.S."/>
        </authorList>
    </citation>
    <scope>NUCLEOTIDE SEQUENCE [LARGE SCALE GENOMIC DNA]</scope>
    <source>
        <strain evidence="9 10">HHB12029</strain>
    </source>
</reference>
<comment type="catalytic activity">
    <reaction evidence="5">
        <text>ATP + H2O = ADP + phosphate + H(+)</text>
        <dbReference type="Rhea" id="RHEA:13065"/>
        <dbReference type="ChEBI" id="CHEBI:15377"/>
        <dbReference type="ChEBI" id="CHEBI:15378"/>
        <dbReference type="ChEBI" id="CHEBI:30616"/>
        <dbReference type="ChEBI" id="CHEBI:43474"/>
        <dbReference type="ChEBI" id="CHEBI:456216"/>
        <dbReference type="EC" id="3.6.4.13"/>
    </reaction>
</comment>
<dbReference type="GO" id="GO:0003724">
    <property type="term" value="F:RNA helicase activity"/>
    <property type="evidence" value="ECO:0007669"/>
    <property type="project" value="UniProtKB-EC"/>
</dbReference>
<dbReference type="InterPro" id="IPR014001">
    <property type="entry name" value="Helicase_ATP-bd"/>
</dbReference>
<dbReference type="SMART" id="SM00487">
    <property type="entry name" value="DEXDc"/>
    <property type="match status" value="1"/>
</dbReference>
<evidence type="ECO:0000256" key="2">
    <source>
        <dbReference type="ARBA" id="ARBA00022801"/>
    </source>
</evidence>
<evidence type="ECO:0000259" key="7">
    <source>
        <dbReference type="PROSITE" id="PS51192"/>
    </source>
</evidence>
<dbReference type="EMBL" id="KV425911">
    <property type="protein sequence ID" value="KZV99244.1"/>
    <property type="molecule type" value="Genomic_DNA"/>
</dbReference>
<dbReference type="PROSITE" id="PS51192">
    <property type="entry name" value="HELICASE_ATP_BIND_1"/>
    <property type="match status" value="1"/>
</dbReference>
<proteinExistence type="inferred from homology"/>
<dbReference type="GO" id="GO:0003723">
    <property type="term" value="F:RNA binding"/>
    <property type="evidence" value="ECO:0007669"/>
    <property type="project" value="UniProtKB-UniRule"/>
</dbReference>
<dbReference type="Pfam" id="PF00271">
    <property type="entry name" value="Helicase_C"/>
    <property type="match status" value="1"/>
</dbReference>
<dbReference type="Proteomes" id="UP000077266">
    <property type="component" value="Unassembled WGS sequence"/>
</dbReference>
<evidence type="ECO:0000256" key="6">
    <source>
        <dbReference type="SAM" id="MobiDB-lite"/>
    </source>
</evidence>
<protein>
    <recommendedName>
        <fullName evidence="5">ATP-dependent RNA helicase</fullName>
        <ecNumber evidence="5">3.6.4.13</ecNumber>
    </recommendedName>
</protein>
<dbReference type="OrthoDB" id="193716at2759"/>
<evidence type="ECO:0000256" key="3">
    <source>
        <dbReference type="ARBA" id="ARBA00022840"/>
    </source>
</evidence>
<dbReference type="SUPFAM" id="SSF52540">
    <property type="entry name" value="P-loop containing nucleoside triphosphate hydrolases"/>
    <property type="match status" value="1"/>
</dbReference>
<dbReference type="InterPro" id="IPR001650">
    <property type="entry name" value="Helicase_C-like"/>
</dbReference>
<dbReference type="InterPro" id="IPR011545">
    <property type="entry name" value="DEAD/DEAH_box_helicase_dom"/>
</dbReference>
<dbReference type="PROSITE" id="PS51194">
    <property type="entry name" value="HELICASE_CTER"/>
    <property type="match status" value="1"/>
</dbReference>
<feature type="region of interest" description="Disordered" evidence="6">
    <location>
        <begin position="570"/>
        <end position="617"/>
    </location>
</feature>
<feature type="domain" description="Helicase C-terminal" evidence="8">
    <location>
        <begin position="282"/>
        <end position="451"/>
    </location>
</feature>
<dbReference type="GO" id="GO:0005524">
    <property type="term" value="F:ATP binding"/>
    <property type="evidence" value="ECO:0007669"/>
    <property type="project" value="UniProtKB-UniRule"/>
</dbReference>
<evidence type="ECO:0000256" key="5">
    <source>
        <dbReference type="RuleBase" id="RU365068"/>
    </source>
</evidence>
<comment type="function">
    <text evidence="5">RNA helicase.</text>
</comment>
<evidence type="ECO:0000313" key="10">
    <source>
        <dbReference type="Proteomes" id="UP000077266"/>
    </source>
</evidence>
<keyword evidence="5" id="KW-0347">Helicase</keyword>
<dbReference type="Gene3D" id="3.40.50.300">
    <property type="entry name" value="P-loop containing nucleotide triphosphate hydrolases"/>
    <property type="match status" value="2"/>
</dbReference>
<dbReference type="GO" id="GO:0016787">
    <property type="term" value="F:hydrolase activity"/>
    <property type="evidence" value="ECO:0007669"/>
    <property type="project" value="UniProtKB-KW"/>
</dbReference>
<dbReference type="EC" id="3.6.4.13" evidence="5"/>
<dbReference type="Pfam" id="PF00270">
    <property type="entry name" value="DEAD"/>
    <property type="match status" value="1"/>
</dbReference>
<dbReference type="InParanoid" id="A0A165MGS8"/>
<comment type="similarity">
    <text evidence="5">Belongs to the DEAD box helicase family.</text>
</comment>
<dbReference type="PANTHER" id="PTHR24031">
    <property type="entry name" value="RNA HELICASE"/>
    <property type="match status" value="1"/>
</dbReference>
<keyword evidence="2 5" id="KW-0378">Hydrolase</keyword>
<sequence>MEPHVSEETFKAVTGRPMRMTTMTPVQAQVMALFPNLASPPQPFETDQTVLEGRKDLLIQAKTGTGKTLAFLLPAVEQRVRTLKAIGEQAAIDAGQPDDTSIAIRAERAFARTNVGTLIISPTRELATQIANEAIRVTTHQPEFEVRLFVGGVSKGMQMRDFMRGRRDIVVATTGRLLDLIKSEPEVRASLKQTQLLVLDEADTLLDMGFRDDIEMLKNYLPSAPLRQTFLCSATISTAIKQVTKQYLRPDHVFISTVSGDSSPVHAHVKQYHTVLPSAAEQIPHIIRLIAHDQMTSAGKSKVVIFLPTTKKTQLFATIVRELARSNLPAARTNVYELHSKRTQESRTNTSNMFRNDTSGASVLITSDVSARGVDYPGVTRVVQIGMPGSSEIYIHRVGRTGRAGTNGRGDLVLLPWEHGFVTWQLTEVPLKPLTTNELIQEVEELATEFEADPSKFVGERRAAEGKRQVGRGQLRYTEPATYPPGVPARLQSMPESLSHLQGRLDEAAINETFASLLGYYVAKSHELRVPRDVILEGLKDWAVEACGLPTKPYVSPRFLDQIGFGDNRTKHFGQQRRPDFGRSSSQPHWMGRGTVRARTGNSGGGYGGSAGSQSRY</sequence>
<evidence type="ECO:0000313" key="9">
    <source>
        <dbReference type="EMBL" id="KZV99244.1"/>
    </source>
</evidence>
<keyword evidence="10" id="KW-1185">Reference proteome</keyword>
<feature type="compositionally biased region" description="Gly residues" evidence="6">
    <location>
        <begin position="602"/>
        <end position="611"/>
    </location>
</feature>
<dbReference type="InterPro" id="IPR027417">
    <property type="entry name" value="P-loop_NTPase"/>
</dbReference>
<feature type="domain" description="Helicase ATP-binding" evidence="7">
    <location>
        <begin position="48"/>
        <end position="254"/>
    </location>
</feature>
<dbReference type="STRING" id="1314781.A0A165MGS8"/>
<organism evidence="9 10">
    <name type="scientific">Exidia glandulosa HHB12029</name>
    <dbReference type="NCBI Taxonomy" id="1314781"/>
    <lineage>
        <taxon>Eukaryota</taxon>
        <taxon>Fungi</taxon>
        <taxon>Dikarya</taxon>
        <taxon>Basidiomycota</taxon>
        <taxon>Agaricomycotina</taxon>
        <taxon>Agaricomycetes</taxon>
        <taxon>Auriculariales</taxon>
        <taxon>Exidiaceae</taxon>
        <taxon>Exidia</taxon>
    </lineage>
</organism>
<evidence type="ECO:0000259" key="8">
    <source>
        <dbReference type="PROSITE" id="PS51194"/>
    </source>
</evidence>
<keyword evidence="4 5" id="KW-0694">RNA-binding</keyword>
<name>A0A165MGS8_EXIGL</name>
<keyword evidence="3 5" id="KW-0067">ATP-binding</keyword>